<reference evidence="9" key="1">
    <citation type="submission" date="2016-07" db="EMBL/GenBank/DDBJ databases">
        <authorList>
            <person name="Florea S."/>
            <person name="Webb J.S."/>
            <person name="Jaromczyk J."/>
            <person name="Schardl C.L."/>
        </authorList>
    </citation>
    <scope>NUCLEOTIDE SEQUENCE [LARGE SCALE GENOMIC DNA]</scope>
    <source>
        <strain evidence="9">MIT 01-6242</strain>
    </source>
</reference>
<comment type="cofactor">
    <cofactor evidence="6">
        <name>Mg(2+)</name>
        <dbReference type="ChEBI" id="CHEBI:18420"/>
    </cofactor>
</comment>
<evidence type="ECO:0000313" key="9">
    <source>
        <dbReference type="Proteomes" id="UP000092884"/>
    </source>
</evidence>
<dbReference type="InterPro" id="IPR005110">
    <property type="entry name" value="MoeA_linker/N"/>
</dbReference>
<dbReference type="Pfam" id="PF03453">
    <property type="entry name" value="MoeA_N"/>
    <property type="match status" value="1"/>
</dbReference>
<dbReference type="PANTHER" id="PTHR10192:SF5">
    <property type="entry name" value="GEPHYRIN"/>
    <property type="match status" value="1"/>
</dbReference>
<protein>
    <recommendedName>
        <fullName evidence="6">Molybdopterin molybdenumtransferase</fullName>
        <ecNumber evidence="6">2.10.1.1</ecNumber>
    </recommendedName>
</protein>
<dbReference type="Gene3D" id="3.40.980.10">
    <property type="entry name" value="MoaB/Mog-like domain"/>
    <property type="match status" value="1"/>
</dbReference>
<sequence length="404" mass="44948">MITLQEAYEVLFSLTLDLKTQSQNIFQAQGSILAQDIFAKRDFPVFSNSAMDGYAVSEIADSYTITHTIYAGEAHQHILKQGECCKIMTGAMIPSNTLAIIPFENAHLQDNTITPTHPITPKQHIKFQGQEYRQNDPILARGTRLAYPELSLLASEGLHTINTYQKPKIAIYASGNELKEPWEEAQDHQIYNINATAYHSILSSFDFHSSYQGILPDCKTSLLQAIDDFRAFDIVLTSGGASVGEADYFEEALKLSGAEILFHGIRLKPGRPMLLARLHSTLIFSLPGNPLSGICNLLTLGIPALQKLSNAKHYVPQTIQAEITQDLTLKSKRSNMVFGMFDGRYFEVYQNGRYGSGDILPLLKCNAIAIFDESVSFVPKGTNLQILPTRYQFGTQESMQTNQV</sequence>
<dbReference type="Gene3D" id="2.170.190.11">
    <property type="entry name" value="Molybdopterin biosynthesis moea protein, domain 3"/>
    <property type="match status" value="1"/>
</dbReference>
<comment type="similarity">
    <text evidence="3 6">Belongs to the MoeA family.</text>
</comment>
<name>A0A1B1U6P7_9HELI</name>
<evidence type="ECO:0000256" key="3">
    <source>
        <dbReference type="ARBA" id="ARBA00010763"/>
    </source>
</evidence>
<dbReference type="GO" id="GO:0006777">
    <property type="term" value="P:Mo-molybdopterin cofactor biosynthetic process"/>
    <property type="evidence" value="ECO:0007669"/>
    <property type="project" value="UniProtKB-UniRule"/>
</dbReference>
<dbReference type="EMBL" id="CP016503">
    <property type="protein sequence ID" value="ANV98372.1"/>
    <property type="molecule type" value="Genomic_DNA"/>
</dbReference>
<dbReference type="RefSeq" id="WP_066341034.1">
    <property type="nucleotide sequence ID" value="NZ_CP016503.1"/>
</dbReference>
<dbReference type="KEGG" id="het:BBW65_05975"/>
<dbReference type="SUPFAM" id="SSF63867">
    <property type="entry name" value="MoeA C-terminal domain-like"/>
    <property type="match status" value="1"/>
</dbReference>
<dbReference type="UniPathway" id="UPA00344"/>
<dbReference type="PROSITE" id="PS01079">
    <property type="entry name" value="MOCF_BIOSYNTHESIS_2"/>
    <property type="match status" value="1"/>
</dbReference>
<evidence type="ECO:0000256" key="4">
    <source>
        <dbReference type="ARBA" id="ARBA00023150"/>
    </source>
</evidence>
<dbReference type="InterPro" id="IPR036688">
    <property type="entry name" value="MoeA_C_domain_IV_sf"/>
</dbReference>
<keyword evidence="6" id="KW-0500">Molybdenum</keyword>
<organism evidence="8 9">
    <name type="scientific">Helicobacter enhydrae</name>
    <dbReference type="NCBI Taxonomy" id="222136"/>
    <lineage>
        <taxon>Bacteria</taxon>
        <taxon>Pseudomonadati</taxon>
        <taxon>Campylobacterota</taxon>
        <taxon>Epsilonproteobacteria</taxon>
        <taxon>Campylobacterales</taxon>
        <taxon>Helicobacteraceae</taxon>
        <taxon>Helicobacter</taxon>
    </lineage>
</organism>
<proteinExistence type="inferred from homology"/>
<dbReference type="InterPro" id="IPR036425">
    <property type="entry name" value="MoaB/Mog-like_dom_sf"/>
</dbReference>
<dbReference type="GO" id="GO:0046872">
    <property type="term" value="F:metal ion binding"/>
    <property type="evidence" value="ECO:0007669"/>
    <property type="project" value="UniProtKB-UniRule"/>
</dbReference>
<dbReference type="EC" id="2.10.1.1" evidence="6"/>
<dbReference type="PANTHER" id="PTHR10192">
    <property type="entry name" value="MOLYBDOPTERIN BIOSYNTHESIS PROTEIN"/>
    <property type="match status" value="1"/>
</dbReference>
<dbReference type="AlphaFoldDB" id="A0A1B1U6P7"/>
<dbReference type="InterPro" id="IPR036135">
    <property type="entry name" value="MoeA_linker/N_sf"/>
</dbReference>
<dbReference type="GO" id="GO:0005829">
    <property type="term" value="C:cytosol"/>
    <property type="evidence" value="ECO:0007669"/>
    <property type="project" value="TreeGrafter"/>
</dbReference>
<feature type="domain" description="MoaB/Mog" evidence="7">
    <location>
        <begin position="170"/>
        <end position="307"/>
    </location>
</feature>
<evidence type="ECO:0000256" key="2">
    <source>
        <dbReference type="ARBA" id="ARBA00005046"/>
    </source>
</evidence>
<dbReference type="SMART" id="SM00852">
    <property type="entry name" value="MoCF_biosynth"/>
    <property type="match status" value="1"/>
</dbReference>
<keyword evidence="6" id="KW-0808">Transferase</keyword>
<dbReference type="Gene3D" id="2.40.340.10">
    <property type="entry name" value="MoeA, C-terminal, domain IV"/>
    <property type="match status" value="1"/>
</dbReference>
<dbReference type="SUPFAM" id="SSF53218">
    <property type="entry name" value="Molybdenum cofactor biosynthesis proteins"/>
    <property type="match status" value="1"/>
</dbReference>
<dbReference type="SUPFAM" id="SSF63882">
    <property type="entry name" value="MoeA N-terminal region -like"/>
    <property type="match status" value="1"/>
</dbReference>
<evidence type="ECO:0000256" key="6">
    <source>
        <dbReference type="RuleBase" id="RU365090"/>
    </source>
</evidence>
<dbReference type="Gene3D" id="3.90.105.10">
    <property type="entry name" value="Molybdopterin biosynthesis moea protein, domain 2"/>
    <property type="match status" value="1"/>
</dbReference>
<evidence type="ECO:0000313" key="8">
    <source>
        <dbReference type="EMBL" id="ANV98372.1"/>
    </source>
</evidence>
<accession>A0A1B1U6P7</accession>
<comment type="function">
    <text evidence="1 6">Catalyzes the insertion of molybdate into adenylated molybdopterin with the concomitant release of AMP.</text>
</comment>
<comment type="catalytic activity">
    <reaction evidence="5">
        <text>adenylyl-molybdopterin + molybdate = Mo-molybdopterin + AMP + H(+)</text>
        <dbReference type="Rhea" id="RHEA:35047"/>
        <dbReference type="ChEBI" id="CHEBI:15378"/>
        <dbReference type="ChEBI" id="CHEBI:36264"/>
        <dbReference type="ChEBI" id="CHEBI:62727"/>
        <dbReference type="ChEBI" id="CHEBI:71302"/>
        <dbReference type="ChEBI" id="CHEBI:456215"/>
        <dbReference type="EC" id="2.10.1.1"/>
    </reaction>
</comment>
<dbReference type="InterPro" id="IPR038987">
    <property type="entry name" value="MoeA-like"/>
</dbReference>
<keyword evidence="6" id="KW-0479">Metal-binding</keyword>
<evidence type="ECO:0000256" key="1">
    <source>
        <dbReference type="ARBA" id="ARBA00002901"/>
    </source>
</evidence>
<dbReference type="GO" id="GO:0061599">
    <property type="term" value="F:molybdopterin molybdotransferase activity"/>
    <property type="evidence" value="ECO:0007669"/>
    <property type="project" value="UniProtKB-UniRule"/>
</dbReference>
<gene>
    <name evidence="8" type="ORF">BBW65_05975</name>
</gene>
<dbReference type="Pfam" id="PF00994">
    <property type="entry name" value="MoCF_biosynth"/>
    <property type="match status" value="1"/>
</dbReference>
<dbReference type="InterPro" id="IPR008284">
    <property type="entry name" value="MoCF_biosynth_CS"/>
</dbReference>
<dbReference type="CDD" id="cd00887">
    <property type="entry name" value="MoeA"/>
    <property type="match status" value="1"/>
</dbReference>
<keyword evidence="9" id="KW-1185">Reference proteome</keyword>
<keyword evidence="4 6" id="KW-0501">Molybdenum cofactor biosynthesis</keyword>
<dbReference type="InterPro" id="IPR001453">
    <property type="entry name" value="MoaB/Mog_dom"/>
</dbReference>
<dbReference type="OrthoDB" id="9804758at2"/>
<comment type="pathway">
    <text evidence="2 6">Cofactor biosynthesis; molybdopterin biosynthesis.</text>
</comment>
<dbReference type="Proteomes" id="UP000092884">
    <property type="component" value="Chromosome"/>
</dbReference>
<keyword evidence="6" id="KW-0460">Magnesium</keyword>
<dbReference type="STRING" id="222136.BBW65_05975"/>
<evidence type="ECO:0000259" key="7">
    <source>
        <dbReference type="SMART" id="SM00852"/>
    </source>
</evidence>
<evidence type="ECO:0000256" key="5">
    <source>
        <dbReference type="ARBA" id="ARBA00047317"/>
    </source>
</evidence>